<sequence>RPKVTRGRTIEKTADGGSIRIEEFPHNLLVIRPWVSSHPITLVKVKQPVDFRDSLHSPREDSTLLCNNSPMTGIGSSFHGAGTGFELVASSDEAACSLSPDPAAWADSNPKT</sequence>
<accession>A0A9J5YG44</accession>
<reference evidence="1 2" key="1">
    <citation type="submission" date="2020-09" db="EMBL/GenBank/DDBJ databases">
        <title>De no assembly of potato wild relative species, Solanum commersonii.</title>
        <authorList>
            <person name="Cho K."/>
        </authorList>
    </citation>
    <scope>NUCLEOTIDE SEQUENCE [LARGE SCALE GENOMIC DNA]</scope>
    <source>
        <strain evidence="1">LZ3.2</strain>
        <tissue evidence="1">Leaf</tissue>
    </source>
</reference>
<evidence type="ECO:0000313" key="1">
    <source>
        <dbReference type="EMBL" id="KAG5599217.1"/>
    </source>
</evidence>
<keyword evidence="2" id="KW-1185">Reference proteome</keyword>
<evidence type="ECO:0000313" key="2">
    <source>
        <dbReference type="Proteomes" id="UP000824120"/>
    </source>
</evidence>
<gene>
    <name evidence="1" type="ORF">H5410_030587</name>
</gene>
<name>A0A9J5YG44_SOLCO</name>
<dbReference type="EMBL" id="JACXVP010000006">
    <property type="protein sequence ID" value="KAG5599217.1"/>
    <property type="molecule type" value="Genomic_DNA"/>
</dbReference>
<protein>
    <submittedName>
        <fullName evidence="1">Uncharacterized protein</fullName>
    </submittedName>
</protein>
<dbReference type="Proteomes" id="UP000824120">
    <property type="component" value="Chromosome 6"/>
</dbReference>
<proteinExistence type="predicted"/>
<organism evidence="1 2">
    <name type="scientific">Solanum commersonii</name>
    <name type="common">Commerson's wild potato</name>
    <name type="synonym">Commerson's nightshade</name>
    <dbReference type="NCBI Taxonomy" id="4109"/>
    <lineage>
        <taxon>Eukaryota</taxon>
        <taxon>Viridiplantae</taxon>
        <taxon>Streptophyta</taxon>
        <taxon>Embryophyta</taxon>
        <taxon>Tracheophyta</taxon>
        <taxon>Spermatophyta</taxon>
        <taxon>Magnoliopsida</taxon>
        <taxon>eudicotyledons</taxon>
        <taxon>Gunneridae</taxon>
        <taxon>Pentapetalae</taxon>
        <taxon>asterids</taxon>
        <taxon>lamiids</taxon>
        <taxon>Solanales</taxon>
        <taxon>Solanaceae</taxon>
        <taxon>Solanoideae</taxon>
        <taxon>Solaneae</taxon>
        <taxon>Solanum</taxon>
    </lineage>
</organism>
<comment type="caution">
    <text evidence="1">The sequence shown here is derived from an EMBL/GenBank/DDBJ whole genome shotgun (WGS) entry which is preliminary data.</text>
</comment>
<feature type="non-terminal residue" evidence="1">
    <location>
        <position position="1"/>
    </location>
</feature>
<dbReference type="AlphaFoldDB" id="A0A9J5YG44"/>